<sequence>MFSYSECCHFLAMRNTMVKLWHPLGGVLVFALGEKRYLFKFYHELDIDRVINGAHWTFNNHLLVFHRMEEVEDPLQVPLLCSFFGAQIHDIPQAYSLKALLNNLETLLVSGQDVESSSGGKLNMMDQYFKESPFEDIEGKKRPRVSIKSLNVSTGPDSMVHNDERVSPSHQHISTVVVRRADQKQ</sequence>
<feature type="domain" description="DUF4283" evidence="2">
    <location>
        <begin position="9"/>
        <end position="74"/>
    </location>
</feature>
<organism evidence="3 4">
    <name type="scientific">Gossypium schwendimanii</name>
    <name type="common">Cotton</name>
    <dbReference type="NCBI Taxonomy" id="34291"/>
    <lineage>
        <taxon>Eukaryota</taxon>
        <taxon>Viridiplantae</taxon>
        <taxon>Streptophyta</taxon>
        <taxon>Embryophyta</taxon>
        <taxon>Tracheophyta</taxon>
        <taxon>Spermatophyta</taxon>
        <taxon>Magnoliopsida</taxon>
        <taxon>eudicotyledons</taxon>
        <taxon>Gunneridae</taxon>
        <taxon>Pentapetalae</taxon>
        <taxon>rosids</taxon>
        <taxon>malvids</taxon>
        <taxon>Malvales</taxon>
        <taxon>Malvaceae</taxon>
        <taxon>Malvoideae</taxon>
        <taxon>Gossypium</taxon>
    </lineage>
</organism>
<proteinExistence type="predicted"/>
<gene>
    <name evidence="3" type="ORF">Goshw_004199</name>
</gene>
<feature type="region of interest" description="Disordered" evidence="1">
    <location>
        <begin position="150"/>
        <end position="185"/>
    </location>
</feature>
<dbReference type="OrthoDB" id="997785at2759"/>
<dbReference type="AlphaFoldDB" id="A0A7J9L7P4"/>
<dbReference type="Proteomes" id="UP000593576">
    <property type="component" value="Unassembled WGS sequence"/>
</dbReference>
<reference evidence="3 4" key="1">
    <citation type="journal article" date="2019" name="Genome Biol. Evol.">
        <title>Insights into the evolution of the New World diploid cottons (Gossypium, subgenus Houzingenia) based on genome sequencing.</title>
        <authorList>
            <person name="Grover C.E."/>
            <person name="Arick M.A. 2nd"/>
            <person name="Thrash A."/>
            <person name="Conover J.L."/>
            <person name="Sanders W.S."/>
            <person name="Peterson D.G."/>
            <person name="Frelichowski J.E."/>
            <person name="Scheffler J.A."/>
            <person name="Scheffler B.E."/>
            <person name="Wendel J.F."/>
        </authorList>
    </citation>
    <scope>NUCLEOTIDE SEQUENCE [LARGE SCALE GENOMIC DNA]</scope>
    <source>
        <strain evidence="3">1</strain>
        <tissue evidence="3">Leaf</tissue>
    </source>
</reference>
<evidence type="ECO:0000313" key="3">
    <source>
        <dbReference type="EMBL" id="MBA0854724.1"/>
    </source>
</evidence>
<comment type="caution">
    <text evidence="3">The sequence shown here is derived from an EMBL/GenBank/DDBJ whole genome shotgun (WGS) entry which is preliminary data.</text>
</comment>
<dbReference type="EMBL" id="JABFAF010000005">
    <property type="protein sequence ID" value="MBA0854724.1"/>
    <property type="molecule type" value="Genomic_DNA"/>
</dbReference>
<dbReference type="InterPro" id="IPR025558">
    <property type="entry name" value="DUF4283"/>
</dbReference>
<name>A0A7J9L7P4_GOSSC</name>
<evidence type="ECO:0000259" key="2">
    <source>
        <dbReference type="Pfam" id="PF14111"/>
    </source>
</evidence>
<protein>
    <recommendedName>
        <fullName evidence="2">DUF4283 domain-containing protein</fullName>
    </recommendedName>
</protein>
<evidence type="ECO:0000256" key="1">
    <source>
        <dbReference type="SAM" id="MobiDB-lite"/>
    </source>
</evidence>
<accession>A0A7J9L7P4</accession>
<keyword evidence="4" id="KW-1185">Reference proteome</keyword>
<dbReference type="Pfam" id="PF14111">
    <property type="entry name" value="DUF4283"/>
    <property type="match status" value="1"/>
</dbReference>
<evidence type="ECO:0000313" key="4">
    <source>
        <dbReference type="Proteomes" id="UP000593576"/>
    </source>
</evidence>